<protein>
    <submittedName>
        <fullName evidence="2">Uncharacterized protein</fullName>
    </submittedName>
</protein>
<organism evidence="2">
    <name type="scientific">Arundo donax</name>
    <name type="common">Giant reed</name>
    <name type="synonym">Donax arundinaceus</name>
    <dbReference type="NCBI Taxonomy" id="35708"/>
    <lineage>
        <taxon>Eukaryota</taxon>
        <taxon>Viridiplantae</taxon>
        <taxon>Streptophyta</taxon>
        <taxon>Embryophyta</taxon>
        <taxon>Tracheophyta</taxon>
        <taxon>Spermatophyta</taxon>
        <taxon>Magnoliopsida</taxon>
        <taxon>Liliopsida</taxon>
        <taxon>Poales</taxon>
        <taxon>Poaceae</taxon>
        <taxon>PACMAD clade</taxon>
        <taxon>Arundinoideae</taxon>
        <taxon>Arundineae</taxon>
        <taxon>Arundo</taxon>
    </lineage>
</organism>
<proteinExistence type="predicted"/>
<dbReference type="EMBL" id="GBRH01161082">
    <property type="protein sequence ID" value="JAE36814.1"/>
    <property type="molecule type" value="Transcribed_RNA"/>
</dbReference>
<evidence type="ECO:0000256" key="1">
    <source>
        <dbReference type="SAM" id="Phobius"/>
    </source>
</evidence>
<dbReference type="AlphaFoldDB" id="A0A0A9HLT7"/>
<keyword evidence="1" id="KW-0812">Transmembrane</keyword>
<accession>A0A0A9HLT7</accession>
<reference evidence="2" key="2">
    <citation type="journal article" date="2015" name="Data Brief">
        <title>Shoot transcriptome of the giant reed, Arundo donax.</title>
        <authorList>
            <person name="Barrero R.A."/>
            <person name="Guerrero F.D."/>
            <person name="Moolhuijzen P."/>
            <person name="Goolsby J.A."/>
            <person name="Tidwell J."/>
            <person name="Bellgard S.E."/>
            <person name="Bellgard M.I."/>
        </authorList>
    </citation>
    <scope>NUCLEOTIDE SEQUENCE</scope>
    <source>
        <tissue evidence="2">Shoot tissue taken approximately 20 cm above the soil surface</tissue>
    </source>
</reference>
<evidence type="ECO:0000313" key="2">
    <source>
        <dbReference type="EMBL" id="JAE36814.1"/>
    </source>
</evidence>
<feature type="transmembrane region" description="Helical" evidence="1">
    <location>
        <begin position="6"/>
        <end position="28"/>
    </location>
</feature>
<keyword evidence="1" id="KW-0472">Membrane</keyword>
<sequence length="51" mass="5741">MTQALALHLTICVSVVISIVDVMAYANLMQENEYRHHMIQIGLSIPQYAPL</sequence>
<reference evidence="2" key="1">
    <citation type="submission" date="2014-09" db="EMBL/GenBank/DDBJ databases">
        <authorList>
            <person name="Magalhaes I.L.F."/>
            <person name="Oliveira U."/>
            <person name="Santos F.R."/>
            <person name="Vidigal T.H.D.A."/>
            <person name="Brescovit A.D."/>
            <person name="Santos A.J."/>
        </authorList>
    </citation>
    <scope>NUCLEOTIDE SEQUENCE</scope>
    <source>
        <tissue evidence="2">Shoot tissue taken approximately 20 cm above the soil surface</tissue>
    </source>
</reference>
<name>A0A0A9HLT7_ARUDO</name>
<keyword evidence="1" id="KW-1133">Transmembrane helix</keyword>